<accession>A0ABR4NPQ1</accession>
<keyword evidence="4" id="KW-0926">Vacuole</keyword>
<feature type="domain" description="FUZ/MON1/HPS1 second Longin" evidence="6">
    <location>
        <begin position="302"/>
        <end position="412"/>
    </location>
</feature>
<keyword evidence="4" id="KW-0472">Membrane</keyword>
<dbReference type="InterPro" id="IPR043971">
    <property type="entry name" value="FUZ/MON1/HPS1_longin_2"/>
</dbReference>
<keyword evidence="9" id="KW-1185">Reference proteome</keyword>
<dbReference type="Pfam" id="PF19038">
    <property type="entry name" value="Fuz_longin_3"/>
    <property type="match status" value="1"/>
</dbReference>
<evidence type="ECO:0000256" key="3">
    <source>
        <dbReference type="ARBA" id="ARBA00018132"/>
    </source>
</evidence>
<sequence>MEVDPKMVKLRVPQQSLPTTSLNLEDTQVTTQLSSVDSSVANSLVGDDEDTIVTGSLTSRSRSVLSFRPSMNNSNPGRSYDSNDAEFDLIRTLDESLYSVDGAITKSYVSNEIPDIFDTDIEDVSTKNFFIFTSAGKPVFTMNENDSESTSYIGLLTSIISYFQVSAEDDIKSFTTEKSKAKFVFLNKTPIFYVAYSQGRDETKQELNDQLEFLHSYILSTLTRKQLMRYFEKRQNFDLRSHLESTDFDSLTEICERFTDKLYPELYLNALQCLDMRKSMRSKFHKIMAKELEKMDDMPRGTLLYSFIIAPNNRICSVLRPKSHTLHPTDLQILFLVISTQFQNLEAQKELWIPLCFPKFNSNGYLYCYIKNLINPLESNIAGNTNNPSVIVAISGQKDAFFKMKMYCDSLIKELQNTKSLLQQLQANILKPYSVADIPAPLVHHFIFKSRKHIQYTMPQLESNSADSYQKMIYEKKLKLYYQSLENSVTEEMNNNPNKVAIIFIQWRNETTTDEIESIKNSTFIKEPINMLGMAWVTPKFELYLICNNGIQNKNVALNSARRIVHWCNKHESRLFINEGAIF</sequence>
<name>A0ABR4NPQ1_9SACH</name>
<feature type="domain" description="FUZ/MON1/HPS1 third Longin" evidence="7">
    <location>
        <begin position="443"/>
        <end position="572"/>
    </location>
</feature>
<keyword evidence="4" id="KW-0653">Protein transport</keyword>
<dbReference type="Pfam" id="PF19036">
    <property type="entry name" value="Fuz_longin_1"/>
    <property type="match status" value="1"/>
</dbReference>
<dbReference type="PRINTS" id="PR01546">
    <property type="entry name" value="YEAST73DUF"/>
</dbReference>
<evidence type="ECO:0000259" key="5">
    <source>
        <dbReference type="Pfam" id="PF19036"/>
    </source>
</evidence>
<dbReference type="InterPro" id="IPR043970">
    <property type="entry name" value="FUZ/MON1/HPS1_longin_3"/>
</dbReference>
<protein>
    <recommendedName>
        <fullName evidence="3 4">Vacuolar fusion protein MON1</fullName>
    </recommendedName>
</protein>
<dbReference type="PANTHER" id="PTHR13027:SF7">
    <property type="entry name" value="VACUOLAR FUSION PROTEIN MON1 HOMOLOG"/>
    <property type="match status" value="1"/>
</dbReference>
<evidence type="ECO:0000259" key="6">
    <source>
        <dbReference type="Pfam" id="PF19037"/>
    </source>
</evidence>
<comment type="function">
    <text evidence="4">Required for multiple vacuole delivery pathways including the cytoplasm to vacuole transport (Cvt), autophagy, pexophagy and endocytosis.</text>
</comment>
<dbReference type="Pfam" id="PF19037">
    <property type="entry name" value="Fuz_longin_2"/>
    <property type="match status" value="1"/>
</dbReference>
<organism evidence="8 9">
    <name type="scientific">Nakaseomyces bracarensis</name>
    <dbReference type="NCBI Taxonomy" id="273131"/>
    <lineage>
        <taxon>Eukaryota</taxon>
        <taxon>Fungi</taxon>
        <taxon>Dikarya</taxon>
        <taxon>Ascomycota</taxon>
        <taxon>Saccharomycotina</taxon>
        <taxon>Saccharomycetes</taxon>
        <taxon>Saccharomycetales</taxon>
        <taxon>Saccharomycetaceae</taxon>
        <taxon>Nakaseomyces</taxon>
    </lineage>
</organism>
<evidence type="ECO:0000259" key="7">
    <source>
        <dbReference type="Pfam" id="PF19038"/>
    </source>
</evidence>
<keyword evidence="4" id="KW-0813">Transport</keyword>
<dbReference type="InterPro" id="IPR043972">
    <property type="entry name" value="FUZ/MON1/HPS1_longin_1"/>
</dbReference>
<feature type="domain" description="FUZ/MON1/HPS1 first Longin" evidence="5">
    <location>
        <begin position="127"/>
        <end position="249"/>
    </location>
</feature>
<dbReference type="EMBL" id="JBEVYD010000010">
    <property type="protein sequence ID" value="KAL3230078.1"/>
    <property type="molecule type" value="Genomic_DNA"/>
</dbReference>
<evidence type="ECO:0000256" key="2">
    <source>
        <dbReference type="ARBA" id="ARBA00008968"/>
    </source>
</evidence>
<comment type="caution">
    <text evidence="8">The sequence shown here is derived from an EMBL/GenBank/DDBJ whole genome shotgun (WGS) entry which is preliminary data.</text>
</comment>
<reference evidence="8 9" key="1">
    <citation type="submission" date="2024-05" db="EMBL/GenBank/DDBJ databases">
        <title>Long read based assembly of the Candida bracarensis genome reveals expanded adhesin content.</title>
        <authorList>
            <person name="Marcet-Houben M."/>
            <person name="Ksiezopolska E."/>
            <person name="Gabaldon T."/>
        </authorList>
    </citation>
    <scope>NUCLEOTIDE SEQUENCE [LARGE SCALE GENOMIC DNA]</scope>
    <source>
        <strain evidence="8 9">CBM6</strain>
    </source>
</reference>
<dbReference type="Proteomes" id="UP001623330">
    <property type="component" value="Unassembled WGS sequence"/>
</dbReference>
<evidence type="ECO:0000313" key="9">
    <source>
        <dbReference type="Proteomes" id="UP001623330"/>
    </source>
</evidence>
<keyword evidence="4" id="KW-0967">Endosome</keyword>
<comment type="similarity">
    <text evidence="2 4">Belongs to the MON1/SAND family.</text>
</comment>
<evidence type="ECO:0000256" key="4">
    <source>
        <dbReference type="RuleBase" id="RU367048"/>
    </source>
</evidence>
<evidence type="ECO:0000256" key="1">
    <source>
        <dbReference type="ARBA" id="ARBA00004380"/>
    </source>
</evidence>
<dbReference type="InterPro" id="IPR004353">
    <property type="entry name" value="Mon1"/>
</dbReference>
<gene>
    <name evidence="8" type="ORF">RNJ44_01441</name>
</gene>
<keyword evidence="4" id="KW-0072">Autophagy</keyword>
<evidence type="ECO:0000313" key="8">
    <source>
        <dbReference type="EMBL" id="KAL3230078.1"/>
    </source>
</evidence>
<proteinExistence type="inferred from homology"/>
<dbReference type="PANTHER" id="PTHR13027">
    <property type="entry name" value="SAND PROTEIN-RELATED"/>
    <property type="match status" value="1"/>
</dbReference>
<comment type="subcellular location">
    <subcellularLocation>
        <location evidence="4">Endosome</location>
        <location evidence="4">Multivesicular body membrane</location>
        <topology evidence="4">Peripheral membrane protein</topology>
    </subcellularLocation>
    <subcellularLocation>
        <location evidence="1 4">Prevacuolar compartment membrane</location>
        <topology evidence="1 4">Peripheral membrane protein</topology>
    </subcellularLocation>
    <subcellularLocation>
        <location evidence="4">Vacuole membrane</location>
        <topology evidence="4">Peripheral membrane protein</topology>
    </subcellularLocation>
</comment>